<accession>A0A8J4FCW8</accession>
<proteinExistence type="predicted"/>
<dbReference type="EMBL" id="BNCP01000001">
    <property type="protein sequence ID" value="GIL69691.1"/>
    <property type="molecule type" value="Genomic_DNA"/>
</dbReference>
<name>A0A8J4FCW8_9CHLO</name>
<evidence type="ECO:0000313" key="2">
    <source>
        <dbReference type="Proteomes" id="UP000747110"/>
    </source>
</evidence>
<gene>
    <name evidence="1" type="ORF">Vretifemale_505</name>
</gene>
<dbReference type="Proteomes" id="UP000747110">
    <property type="component" value="Unassembled WGS sequence"/>
</dbReference>
<dbReference type="OrthoDB" id="561635at2759"/>
<dbReference type="AlphaFoldDB" id="A0A8J4FCW8"/>
<organism evidence="1 2">
    <name type="scientific">Volvox reticuliferus</name>
    <dbReference type="NCBI Taxonomy" id="1737510"/>
    <lineage>
        <taxon>Eukaryota</taxon>
        <taxon>Viridiplantae</taxon>
        <taxon>Chlorophyta</taxon>
        <taxon>core chlorophytes</taxon>
        <taxon>Chlorophyceae</taxon>
        <taxon>CS clade</taxon>
        <taxon>Chlamydomonadales</taxon>
        <taxon>Volvocaceae</taxon>
        <taxon>Volvox</taxon>
    </lineage>
</organism>
<sequence>VRSHRCRCWAFGWPFFVASASVFPIGSTMSQIATGKAGLEQLISKATERILALETKPEVVAILKKLEDDLGAILSVEETRIHDAYQKALEAKVELECKLNLVKSATITTGKRTFPELNFYKCQFGADEGKPNKSLLRQKETLSKLHEHHQRVKAAMQDYSNAEEDERPEKMQRVEEAITTDEPFWKEGNDARHGEGADAAASGQINARAEFWLKNIDSSSWSRRWVRQGFPLAWILETGQAPAKQQKNHPGAYEHAEGGDVALREGDVWGAVGGHEGLGILTLRIKESSVFPFGSTHPFTPLGTIV</sequence>
<feature type="non-terminal residue" evidence="1">
    <location>
        <position position="1"/>
    </location>
</feature>
<protein>
    <submittedName>
        <fullName evidence="1">Uncharacterized protein</fullName>
    </submittedName>
</protein>
<keyword evidence="2" id="KW-1185">Reference proteome</keyword>
<reference evidence="1" key="1">
    <citation type="journal article" date="2021" name="Proc. Natl. Acad. Sci. U.S.A.">
        <title>Three genomes in the algal genus Volvox reveal the fate of a haploid sex-determining region after a transition to homothallism.</title>
        <authorList>
            <person name="Yamamoto K."/>
            <person name="Hamaji T."/>
            <person name="Kawai-Toyooka H."/>
            <person name="Matsuzaki R."/>
            <person name="Takahashi F."/>
            <person name="Nishimura Y."/>
            <person name="Kawachi M."/>
            <person name="Noguchi H."/>
            <person name="Minakuchi Y."/>
            <person name="Umen J.G."/>
            <person name="Toyoda A."/>
            <person name="Nozaki H."/>
        </authorList>
    </citation>
    <scope>NUCLEOTIDE SEQUENCE</scope>
    <source>
        <strain evidence="1">NIES-3786</strain>
    </source>
</reference>
<evidence type="ECO:0000313" key="1">
    <source>
        <dbReference type="EMBL" id="GIL69691.1"/>
    </source>
</evidence>
<comment type="caution">
    <text evidence="1">The sequence shown here is derived from an EMBL/GenBank/DDBJ whole genome shotgun (WGS) entry which is preliminary data.</text>
</comment>